<dbReference type="AlphaFoldDB" id="A0A2P6U279"/>
<accession>A0A2P6U279</accession>
<dbReference type="OrthoDB" id="10629392at2759"/>
<evidence type="ECO:0000313" key="3">
    <source>
        <dbReference type="Proteomes" id="UP000239899"/>
    </source>
</evidence>
<protein>
    <submittedName>
        <fullName evidence="2">Vacuolar ATPase assembly integral membrane VMA21 isoform X1</fullName>
    </submittedName>
</protein>
<proteinExistence type="predicted"/>
<gene>
    <name evidence="2" type="ORF">C2E21_1223</name>
</gene>
<evidence type="ECO:0000256" key="1">
    <source>
        <dbReference type="SAM" id="Phobius"/>
    </source>
</evidence>
<dbReference type="Proteomes" id="UP000239899">
    <property type="component" value="Unassembled WGS sequence"/>
</dbReference>
<name>A0A2P6U279_CHLSO</name>
<keyword evidence="1" id="KW-0472">Membrane</keyword>
<sequence length="281" mass="29956">MPALEELALGWYDFRSLVGLQPSPLLAATSLRRLRGLPAAVAAACATLALPGALALLVPAGWFSRRRNWIVAGCRLASMMLLERAVPPTAPAGPEWPGGLKLLVLTRTLSLNMFAWANRLPLRWLVWVQLAGALQAARICVLYLCPSPALSGQAAEAPLRRMASAAGALRVLLPTPGMLTADAPICAGQCLCQRVSLWLLACFGWALPVMAQLLSQTAARQAFVRRHRRCACCPRCDQCIQLLSPDLATLEVSAAVLFVGFAAAAWQAVVAWSEWAAAAAA</sequence>
<feature type="transmembrane region" description="Helical" evidence="1">
    <location>
        <begin position="39"/>
        <end position="62"/>
    </location>
</feature>
<reference evidence="2 3" key="1">
    <citation type="journal article" date="2018" name="Plant J.">
        <title>Genome sequences of Chlorella sorokiniana UTEX 1602 and Micractinium conductrix SAG 241.80: implications to maltose excretion by a green alga.</title>
        <authorList>
            <person name="Arriola M.B."/>
            <person name="Velmurugan N."/>
            <person name="Zhang Y."/>
            <person name="Plunkett M.H."/>
            <person name="Hondzo H."/>
            <person name="Barney B.M."/>
        </authorList>
    </citation>
    <scope>NUCLEOTIDE SEQUENCE [LARGE SCALE GENOMIC DNA]</scope>
    <source>
        <strain evidence="3">UTEX 1602</strain>
    </source>
</reference>
<feature type="transmembrane region" description="Helical" evidence="1">
    <location>
        <begin position="197"/>
        <end position="219"/>
    </location>
</feature>
<keyword evidence="3" id="KW-1185">Reference proteome</keyword>
<dbReference type="EMBL" id="LHPG02000002">
    <property type="protein sequence ID" value="PRW60409.1"/>
    <property type="molecule type" value="Genomic_DNA"/>
</dbReference>
<keyword evidence="1" id="KW-0812">Transmembrane</keyword>
<comment type="caution">
    <text evidence="2">The sequence shown here is derived from an EMBL/GenBank/DDBJ whole genome shotgun (WGS) entry which is preliminary data.</text>
</comment>
<keyword evidence="1" id="KW-1133">Transmembrane helix</keyword>
<evidence type="ECO:0000313" key="2">
    <source>
        <dbReference type="EMBL" id="PRW60409.1"/>
    </source>
</evidence>
<organism evidence="2 3">
    <name type="scientific">Chlorella sorokiniana</name>
    <name type="common">Freshwater green alga</name>
    <dbReference type="NCBI Taxonomy" id="3076"/>
    <lineage>
        <taxon>Eukaryota</taxon>
        <taxon>Viridiplantae</taxon>
        <taxon>Chlorophyta</taxon>
        <taxon>core chlorophytes</taxon>
        <taxon>Trebouxiophyceae</taxon>
        <taxon>Chlorellales</taxon>
        <taxon>Chlorellaceae</taxon>
        <taxon>Chlorella clade</taxon>
        <taxon>Chlorella</taxon>
    </lineage>
</organism>